<evidence type="ECO:0000313" key="1">
    <source>
        <dbReference type="EMBL" id="GBG65560.1"/>
    </source>
</evidence>
<dbReference type="EMBL" id="BFEA01000063">
    <property type="protein sequence ID" value="GBG65560.1"/>
    <property type="molecule type" value="Genomic_DNA"/>
</dbReference>
<accession>A0A388K680</accession>
<comment type="caution">
    <text evidence="1">The sequence shown here is derived from an EMBL/GenBank/DDBJ whole genome shotgun (WGS) entry which is preliminary data.</text>
</comment>
<name>A0A388K680_CHABU</name>
<dbReference type="Gramene" id="GBG65560">
    <property type="protein sequence ID" value="GBG65560"/>
    <property type="gene ID" value="CBR_g51443"/>
</dbReference>
<reference evidence="1 2" key="1">
    <citation type="journal article" date="2018" name="Cell">
        <title>The Chara Genome: Secondary Complexity and Implications for Plant Terrestrialization.</title>
        <authorList>
            <person name="Nishiyama T."/>
            <person name="Sakayama H."/>
            <person name="Vries J.D."/>
            <person name="Buschmann H."/>
            <person name="Saint-Marcoux D."/>
            <person name="Ullrich K.K."/>
            <person name="Haas F.B."/>
            <person name="Vanderstraeten L."/>
            <person name="Becker D."/>
            <person name="Lang D."/>
            <person name="Vosolsobe S."/>
            <person name="Rombauts S."/>
            <person name="Wilhelmsson P.K.I."/>
            <person name="Janitza P."/>
            <person name="Kern R."/>
            <person name="Heyl A."/>
            <person name="Rumpler F."/>
            <person name="Villalobos L.I.A.C."/>
            <person name="Clay J.M."/>
            <person name="Skokan R."/>
            <person name="Toyoda A."/>
            <person name="Suzuki Y."/>
            <person name="Kagoshima H."/>
            <person name="Schijlen E."/>
            <person name="Tajeshwar N."/>
            <person name="Catarino B."/>
            <person name="Hetherington A.J."/>
            <person name="Saltykova A."/>
            <person name="Bonnot C."/>
            <person name="Breuninger H."/>
            <person name="Symeonidi A."/>
            <person name="Radhakrishnan G.V."/>
            <person name="Van Nieuwerburgh F."/>
            <person name="Deforce D."/>
            <person name="Chang C."/>
            <person name="Karol K.G."/>
            <person name="Hedrich R."/>
            <person name="Ulvskov P."/>
            <person name="Glockner G."/>
            <person name="Delwiche C.F."/>
            <person name="Petrasek J."/>
            <person name="Van de Peer Y."/>
            <person name="Friml J."/>
            <person name="Beilby M."/>
            <person name="Dolan L."/>
            <person name="Kohara Y."/>
            <person name="Sugano S."/>
            <person name="Fujiyama A."/>
            <person name="Delaux P.-M."/>
            <person name="Quint M."/>
            <person name="TheiBen G."/>
            <person name="Hagemann M."/>
            <person name="Harholt J."/>
            <person name="Dunand C."/>
            <person name="Zachgo S."/>
            <person name="Langdale J."/>
            <person name="Maumus F."/>
            <person name="Straeten D.V.D."/>
            <person name="Gould S.B."/>
            <person name="Rensing S.A."/>
        </authorList>
    </citation>
    <scope>NUCLEOTIDE SEQUENCE [LARGE SCALE GENOMIC DNA]</scope>
    <source>
        <strain evidence="1 2">S276</strain>
    </source>
</reference>
<organism evidence="1 2">
    <name type="scientific">Chara braunii</name>
    <name type="common">Braun's stonewort</name>
    <dbReference type="NCBI Taxonomy" id="69332"/>
    <lineage>
        <taxon>Eukaryota</taxon>
        <taxon>Viridiplantae</taxon>
        <taxon>Streptophyta</taxon>
        <taxon>Charophyceae</taxon>
        <taxon>Charales</taxon>
        <taxon>Characeae</taxon>
        <taxon>Chara</taxon>
    </lineage>
</organism>
<sequence>MRPQVQEEVYGATIDLDLEPPELIEGDLVELTIPGRAIRHFDGQFAWRSVILSQDTWLWTYREHRPSEGVGVVRAYLYLGPDAIRETVVGLATTGSSYAVSRALRYLGEEVAAFRAEDASDPLTLFHGRPPLDITGELVIARDEFFPYSVRSLRAIVPTFVVESVFGGIGGVVETYLAYQDLKILARRPADLDYIYYSLATGGPRWGDERVQLIELIRSIDDEWPQPSYVSDWLDRELRAGPEYVTCIGRLISDDWGSWWNEDAGRPLIYGHQLTEYYQAIGQAPYRFEDEFDDEGWEREDDEELWEPDWVDPDRTERVPIRHLGTWLAEGLFLWTVILRDERPERTHDLEGVGHLLADRAYDLEIGLTLAGASKSWWKRELLARAIVNQQVARRSGGRTSWSHLVYGPPHPSLYPREACRFGLPTFVIGQTYESVNRLSRAVDHTLYVLWEGLAPRFKEVYYAICVRWGPPSKETLNDILDVTNWVDCLRPIDLIRYCRRRAEIDYEGLEEARFLFEAAA</sequence>
<gene>
    <name evidence="1" type="ORF">CBR_g51443</name>
</gene>
<keyword evidence="2" id="KW-1185">Reference proteome</keyword>
<evidence type="ECO:0000313" key="2">
    <source>
        <dbReference type="Proteomes" id="UP000265515"/>
    </source>
</evidence>
<dbReference type="Proteomes" id="UP000265515">
    <property type="component" value="Unassembled WGS sequence"/>
</dbReference>
<protein>
    <submittedName>
        <fullName evidence="1">Uncharacterized protein</fullName>
    </submittedName>
</protein>
<proteinExistence type="predicted"/>
<dbReference type="AlphaFoldDB" id="A0A388K680"/>